<dbReference type="SUPFAM" id="SSF51735">
    <property type="entry name" value="NAD(P)-binding Rossmann-fold domains"/>
    <property type="match status" value="1"/>
</dbReference>
<dbReference type="Proteomes" id="UP000269301">
    <property type="component" value="Unassembled WGS sequence"/>
</dbReference>
<gene>
    <name evidence="1" type="ORF">D8M06_08940</name>
</gene>
<organism evidence="1 2">
    <name type="scientific">Oceanobacillus halophilus</name>
    <dbReference type="NCBI Taxonomy" id="930130"/>
    <lineage>
        <taxon>Bacteria</taxon>
        <taxon>Bacillati</taxon>
        <taxon>Bacillota</taxon>
        <taxon>Bacilli</taxon>
        <taxon>Bacillales</taxon>
        <taxon>Bacillaceae</taxon>
        <taxon>Oceanobacillus</taxon>
    </lineage>
</organism>
<reference evidence="1 2" key="1">
    <citation type="journal article" date="2016" name="Int. J. Syst. Evol. Microbiol.">
        <title>Oceanobacillus halophilus sp. nov., a novel moderately halophilic bacterium from a hypersaline lake.</title>
        <authorList>
            <person name="Amoozegar M.A."/>
            <person name="Bagheri M."/>
            <person name="Makhdoumi A."/>
            <person name="Nikou M.M."/>
            <person name="Fazeli S.A.S."/>
            <person name="Schumann P."/>
            <person name="Sproer C."/>
            <person name="Sanchez-Porro C."/>
            <person name="Ventosa A."/>
        </authorList>
    </citation>
    <scope>NUCLEOTIDE SEQUENCE [LARGE SCALE GENOMIC DNA]</scope>
    <source>
        <strain evidence="1 2">DSM 23996</strain>
    </source>
</reference>
<protein>
    <recommendedName>
        <fullName evidence="3">RCK N-terminal domain-containing protein</fullName>
    </recommendedName>
</protein>
<dbReference type="Gene3D" id="3.40.50.720">
    <property type="entry name" value="NAD(P)-binding Rossmann-like Domain"/>
    <property type="match status" value="1"/>
</dbReference>
<sequence length="177" mass="19981">MHILLKANLAEAESVMIFASDEVQQSSLADGQTLLIATTIEDYSKKTNKPIYTIAEINDEIHIPSFIHGGIDEFVTPTHTSARLIAKSGSYKGVSEVFRQLASSNYGSDIFTIQPHRNWRTYKDAFTDLYEKGATLISIDNELNVTEKTEEILRKESKLLIVCKEETYEKIKSYIAQ</sequence>
<dbReference type="AlphaFoldDB" id="A0A495A3J0"/>
<dbReference type="OrthoDB" id="9785285at2"/>
<evidence type="ECO:0008006" key="3">
    <source>
        <dbReference type="Google" id="ProtNLM"/>
    </source>
</evidence>
<name>A0A495A3J0_9BACI</name>
<evidence type="ECO:0000313" key="1">
    <source>
        <dbReference type="EMBL" id="RKQ33939.1"/>
    </source>
</evidence>
<evidence type="ECO:0000313" key="2">
    <source>
        <dbReference type="Proteomes" id="UP000269301"/>
    </source>
</evidence>
<keyword evidence="2" id="KW-1185">Reference proteome</keyword>
<dbReference type="InterPro" id="IPR036291">
    <property type="entry name" value="NAD(P)-bd_dom_sf"/>
</dbReference>
<proteinExistence type="predicted"/>
<accession>A0A495A3J0</accession>
<dbReference type="RefSeq" id="WP_121204053.1">
    <property type="nucleotide sequence ID" value="NZ_RBZP01000005.1"/>
</dbReference>
<comment type="caution">
    <text evidence="1">The sequence shown here is derived from an EMBL/GenBank/DDBJ whole genome shotgun (WGS) entry which is preliminary data.</text>
</comment>
<dbReference type="EMBL" id="RBZP01000005">
    <property type="protein sequence ID" value="RKQ33939.1"/>
    <property type="molecule type" value="Genomic_DNA"/>
</dbReference>